<dbReference type="Proteomes" id="UP001323617">
    <property type="component" value="Unassembled WGS sequence"/>
</dbReference>
<keyword evidence="1" id="KW-0496">Mitochondrion</keyword>
<dbReference type="GeneID" id="87962044"/>
<proteinExistence type="predicted"/>
<comment type="caution">
    <text evidence="1">The sequence shown here is derived from an EMBL/GenBank/DDBJ whole genome shotgun (WGS) entry which is preliminary data.</text>
</comment>
<accession>A0ABR0HI20</accession>
<evidence type="ECO:0000313" key="2">
    <source>
        <dbReference type="Proteomes" id="UP001323617"/>
    </source>
</evidence>
<geneLocation type="mitochondrion" evidence="1"/>
<reference evidence="1 2" key="1">
    <citation type="journal article" date="2023" name="bioRxiv">
        <title>High-quality genome assemblies of four members of thePodospora anserinaspecies complex.</title>
        <authorList>
            <person name="Ament-Velasquez S.L."/>
            <person name="Vogan A.A."/>
            <person name="Wallerman O."/>
            <person name="Hartmann F."/>
            <person name="Gautier V."/>
            <person name="Silar P."/>
            <person name="Giraud T."/>
            <person name="Johannesson H."/>
        </authorList>
    </citation>
    <scope>NUCLEOTIDE SEQUENCE [LARGE SCALE GENOMIC DNA]</scope>
    <source>
        <strain evidence="1 2">CBS 124.78</strain>
    </source>
</reference>
<organism evidence="1 2">
    <name type="scientific">Podospora pseudoanserina</name>
    <dbReference type="NCBI Taxonomy" id="2609844"/>
    <lineage>
        <taxon>Eukaryota</taxon>
        <taxon>Fungi</taxon>
        <taxon>Dikarya</taxon>
        <taxon>Ascomycota</taxon>
        <taxon>Pezizomycotina</taxon>
        <taxon>Sordariomycetes</taxon>
        <taxon>Sordariomycetidae</taxon>
        <taxon>Sordariales</taxon>
        <taxon>Podosporaceae</taxon>
        <taxon>Podospora</taxon>
    </lineage>
</organism>
<name>A0ABR0HI20_9PEZI</name>
<dbReference type="EMBL" id="JAFFHC010000009">
    <property type="protein sequence ID" value="KAK4667711.1"/>
    <property type="molecule type" value="Genomic_DNA"/>
</dbReference>
<gene>
    <name evidence="1" type="ORF">QC764_0115390</name>
</gene>
<protein>
    <submittedName>
        <fullName evidence="1">Uncharacterized protein</fullName>
    </submittedName>
</protein>
<evidence type="ECO:0000313" key="1">
    <source>
        <dbReference type="EMBL" id="KAK4667711.1"/>
    </source>
</evidence>
<keyword evidence="2" id="KW-1185">Reference proteome</keyword>
<dbReference type="RefSeq" id="XP_062795726.1">
    <property type="nucleotide sequence ID" value="NW_026946670.1"/>
</dbReference>
<sequence length="111" mass="12837">MIWCVRGGGGRGGGDCAIYSTIYSRRSMYGRLSISFRYLQPAFCDELVRSVRRDFTSWPVPYSFHFLYYALNYPIGYPKPTYIIMWRGASSLRINIPLSSQHIATIHNLTR</sequence>